<dbReference type="Gramene" id="Bo7g003280.1">
    <property type="protein sequence ID" value="Bo7g003280.1"/>
    <property type="gene ID" value="Bo7g003280"/>
</dbReference>
<evidence type="ECO:0000256" key="1">
    <source>
        <dbReference type="SAM" id="MobiDB-lite"/>
    </source>
</evidence>
<dbReference type="AlphaFoldDB" id="A0A0D3D271"/>
<reference evidence="2 3" key="1">
    <citation type="journal article" date="2014" name="Genome Biol.">
        <title>Transcriptome and methylome profiling reveals relics of genome dominance in the mesopolyploid Brassica oleracea.</title>
        <authorList>
            <person name="Parkin I.A."/>
            <person name="Koh C."/>
            <person name="Tang H."/>
            <person name="Robinson S.J."/>
            <person name="Kagale S."/>
            <person name="Clarke W.E."/>
            <person name="Town C.D."/>
            <person name="Nixon J."/>
            <person name="Krishnakumar V."/>
            <person name="Bidwell S.L."/>
            <person name="Denoeud F."/>
            <person name="Belcram H."/>
            <person name="Links M.G."/>
            <person name="Just J."/>
            <person name="Clarke C."/>
            <person name="Bender T."/>
            <person name="Huebert T."/>
            <person name="Mason A.S."/>
            <person name="Pires J.C."/>
            <person name="Barker G."/>
            <person name="Moore J."/>
            <person name="Walley P.G."/>
            <person name="Manoli S."/>
            <person name="Batley J."/>
            <person name="Edwards D."/>
            <person name="Nelson M.N."/>
            <person name="Wang X."/>
            <person name="Paterson A.H."/>
            <person name="King G."/>
            <person name="Bancroft I."/>
            <person name="Chalhoub B."/>
            <person name="Sharpe A.G."/>
        </authorList>
    </citation>
    <scope>NUCLEOTIDE SEQUENCE</scope>
    <source>
        <strain evidence="2 3">cv. TO1000</strain>
    </source>
</reference>
<proteinExistence type="predicted"/>
<dbReference type="OMA" id="DAFSNSC"/>
<keyword evidence="3" id="KW-1185">Reference proteome</keyword>
<dbReference type="HOGENOM" id="CLU_2389273_0_0_1"/>
<evidence type="ECO:0000313" key="3">
    <source>
        <dbReference type="Proteomes" id="UP000032141"/>
    </source>
</evidence>
<protein>
    <submittedName>
        <fullName evidence="2">Uncharacterized protein</fullName>
    </submittedName>
</protein>
<accession>A0A0D3D271</accession>
<feature type="region of interest" description="Disordered" evidence="1">
    <location>
        <begin position="1"/>
        <end position="21"/>
    </location>
</feature>
<dbReference type="EnsemblPlants" id="Bo7g003280.1">
    <property type="protein sequence ID" value="Bo7g003280.1"/>
    <property type="gene ID" value="Bo7g003280"/>
</dbReference>
<dbReference type="Proteomes" id="UP000032141">
    <property type="component" value="Chromosome C7"/>
</dbReference>
<evidence type="ECO:0000313" key="2">
    <source>
        <dbReference type="EnsemblPlants" id="Bo7g003280.1"/>
    </source>
</evidence>
<name>A0A0D3D271_BRAOL</name>
<organism evidence="2 3">
    <name type="scientific">Brassica oleracea var. oleracea</name>
    <dbReference type="NCBI Taxonomy" id="109376"/>
    <lineage>
        <taxon>Eukaryota</taxon>
        <taxon>Viridiplantae</taxon>
        <taxon>Streptophyta</taxon>
        <taxon>Embryophyta</taxon>
        <taxon>Tracheophyta</taxon>
        <taxon>Spermatophyta</taxon>
        <taxon>Magnoliopsida</taxon>
        <taxon>eudicotyledons</taxon>
        <taxon>Gunneridae</taxon>
        <taxon>Pentapetalae</taxon>
        <taxon>rosids</taxon>
        <taxon>malvids</taxon>
        <taxon>Brassicales</taxon>
        <taxon>Brassicaceae</taxon>
        <taxon>Brassiceae</taxon>
        <taxon>Brassica</taxon>
    </lineage>
</organism>
<reference evidence="2" key="2">
    <citation type="submission" date="2015-03" db="UniProtKB">
        <authorList>
            <consortium name="EnsemblPlants"/>
        </authorList>
    </citation>
    <scope>IDENTIFICATION</scope>
</reference>
<sequence>MDCQSDTNYGRKKPRLNPRKDAFSNSCVLHLEGKKFKASPPTSDSDGSIKKIHRQGSSKPHLLFAIHSWPQIGRVTKKMVSSYSLVFGLFLVWT</sequence>